<evidence type="ECO:0000256" key="10">
    <source>
        <dbReference type="ARBA" id="ARBA00022968"/>
    </source>
</evidence>
<keyword evidence="6" id="KW-0328">Glycosyltransferase</keyword>
<comment type="caution">
    <text evidence="17">The sequence shown here is derived from an EMBL/GenBank/DDBJ whole genome shotgun (WGS) entry which is preliminary data.</text>
</comment>
<dbReference type="InterPro" id="IPR007267">
    <property type="entry name" value="GtrA_DPMS_TM"/>
</dbReference>
<feature type="transmembrane region" description="Helical" evidence="14">
    <location>
        <begin position="285"/>
        <end position="306"/>
    </location>
</feature>
<proteinExistence type="inferred from homology"/>
<reference evidence="17" key="2">
    <citation type="journal article" date="2021" name="Microbiome">
        <title>Successional dynamics and alternative stable states in a saline activated sludge microbial community over 9 years.</title>
        <authorList>
            <person name="Wang Y."/>
            <person name="Ye J."/>
            <person name="Ju F."/>
            <person name="Liu L."/>
            <person name="Boyd J.A."/>
            <person name="Deng Y."/>
            <person name="Parks D.H."/>
            <person name="Jiang X."/>
            <person name="Yin X."/>
            <person name="Woodcroft B.J."/>
            <person name="Tyson G.W."/>
            <person name="Hugenholtz P."/>
            <person name="Polz M.F."/>
            <person name="Zhang T."/>
        </authorList>
    </citation>
    <scope>NUCLEOTIDE SEQUENCE</scope>
    <source>
        <strain evidence="17">HKST-UBA11</strain>
    </source>
</reference>
<evidence type="ECO:0000256" key="1">
    <source>
        <dbReference type="ARBA" id="ARBA00004141"/>
    </source>
</evidence>
<gene>
    <name evidence="17" type="ORF">KC717_00555</name>
</gene>
<comment type="pathway">
    <text evidence="3">Protein modification; protein glycosylation.</text>
</comment>
<comment type="similarity">
    <text evidence="4">Belongs to the glycosyltransferase 2 family.</text>
</comment>
<evidence type="ECO:0000256" key="9">
    <source>
        <dbReference type="ARBA" id="ARBA00022824"/>
    </source>
</evidence>
<dbReference type="Gene3D" id="3.90.550.10">
    <property type="entry name" value="Spore Coat Polysaccharide Biosynthesis Protein SpsA, Chain A"/>
    <property type="match status" value="1"/>
</dbReference>
<dbReference type="InterPro" id="IPR035518">
    <property type="entry name" value="DPG_synthase"/>
</dbReference>
<feature type="transmembrane region" description="Helical" evidence="14">
    <location>
        <begin position="243"/>
        <end position="264"/>
    </location>
</feature>
<evidence type="ECO:0000256" key="7">
    <source>
        <dbReference type="ARBA" id="ARBA00022679"/>
    </source>
</evidence>
<evidence type="ECO:0000256" key="8">
    <source>
        <dbReference type="ARBA" id="ARBA00022692"/>
    </source>
</evidence>
<evidence type="ECO:0000256" key="3">
    <source>
        <dbReference type="ARBA" id="ARBA00004922"/>
    </source>
</evidence>
<dbReference type="AlphaFoldDB" id="A0A955L6Z8"/>
<evidence type="ECO:0000313" key="18">
    <source>
        <dbReference type="Proteomes" id="UP000754563"/>
    </source>
</evidence>
<keyword evidence="12 14" id="KW-0472">Membrane</keyword>
<accession>A0A955L6Z8</accession>
<comment type="catalytic activity">
    <reaction evidence="13">
        <text>a di-trans,poly-cis-dolichyl phosphate + UDP-alpha-D-glucose = a di-trans,poly-cis-dolichyl beta-D-glucosyl phosphate + UDP</text>
        <dbReference type="Rhea" id="RHEA:15401"/>
        <dbReference type="Rhea" id="RHEA-COMP:19498"/>
        <dbReference type="Rhea" id="RHEA-COMP:19502"/>
        <dbReference type="ChEBI" id="CHEBI:57525"/>
        <dbReference type="ChEBI" id="CHEBI:57683"/>
        <dbReference type="ChEBI" id="CHEBI:58223"/>
        <dbReference type="ChEBI" id="CHEBI:58885"/>
        <dbReference type="EC" id="2.4.1.117"/>
    </reaction>
    <physiologicalReaction direction="left-to-right" evidence="13">
        <dbReference type="Rhea" id="RHEA:15402"/>
    </physiologicalReaction>
</comment>
<dbReference type="PANTHER" id="PTHR10859">
    <property type="entry name" value="GLYCOSYL TRANSFERASE"/>
    <property type="match status" value="1"/>
</dbReference>
<dbReference type="GO" id="GO:0004581">
    <property type="term" value="F:dolichyl-phosphate beta-glucosyltransferase activity"/>
    <property type="evidence" value="ECO:0007669"/>
    <property type="project" value="UniProtKB-EC"/>
</dbReference>
<feature type="domain" description="Glycosyltransferase 2-like" evidence="15">
    <location>
        <begin position="4"/>
        <end position="161"/>
    </location>
</feature>
<protein>
    <recommendedName>
        <fullName evidence="5">dolichyl-phosphate beta-glucosyltransferase</fullName>
        <ecNumber evidence="5">2.4.1.117</ecNumber>
    </recommendedName>
</protein>
<evidence type="ECO:0000256" key="14">
    <source>
        <dbReference type="SAM" id="Phobius"/>
    </source>
</evidence>
<dbReference type="Pfam" id="PF04138">
    <property type="entry name" value="GtrA_DPMS_TM"/>
    <property type="match status" value="1"/>
</dbReference>
<dbReference type="InterPro" id="IPR029044">
    <property type="entry name" value="Nucleotide-diphossugar_trans"/>
</dbReference>
<keyword evidence="11 14" id="KW-1133">Transmembrane helix</keyword>
<name>A0A955L6Z8_9BACT</name>
<dbReference type="SUPFAM" id="SSF53448">
    <property type="entry name" value="Nucleotide-diphospho-sugar transferases"/>
    <property type="match status" value="1"/>
</dbReference>
<dbReference type="EC" id="2.4.1.117" evidence="5"/>
<comment type="subcellular location">
    <subcellularLocation>
        <location evidence="2">Endoplasmic reticulum membrane</location>
        <topology evidence="2">Single-pass membrane protein</topology>
    </subcellularLocation>
    <subcellularLocation>
        <location evidence="1">Membrane</location>
        <topology evidence="1">Multi-pass membrane protein</topology>
    </subcellularLocation>
</comment>
<dbReference type="InterPro" id="IPR001173">
    <property type="entry name" value="Glyco_trans_2-like"/>
</dbReference>
<dbReference type="GO" id="GO:0016020">
    <property type="term" value="C:membrane"/>
    <property type="evidence" value="ECO:0007669"/>
    <property type="project" value="UniProtKB-SubCell"/>
</dbReference>
<dbReference type="Pfam" id="PF00535">
    <property type="entry name" value="Glycos_transf_2"/>
    <property type="match status" value="1"/>
</dbReference>
<dbReference type="PANTHER" id="PTHR10859:SF91">
    <property type="entry name" value="DOLICHYL-PHOSPHATE BETA-GLUCOSYLTRANSFERASE"/>
    <property type="match status" value="1"/>
</dbReference>
<evidence type="ECO:0000256" key="13">
    <source>
        <dbReference type="ARBA" id="ARBA00045097"/>
    </source>
</evidence>
<evidence type="ECO:0000256" key="5">
    <source>
        <dbReference type="ARBA" id="ARBA00012583"/>
    </source>
</evidence>
<feature type="domain" description="GtrA/DPMS transmembrane" evidence="16">
    <location>
        <begin position="245"/>
        <end position="370"/>
    </location>
</feature>
<keyword evidence="10" id="KW-0735">Signal-anchor</keyword>
<dbReference type="EMBL" id="JAGQLH010000004">
    <property type="protein sequence ID" value="MCA9385118.1"/>
    <property type="molecule type" value="Genomic_DNA"/>
</dbReference>
<dbReference type="GO" id="GO:0000271">
    <property type="term" value="P:polysaccharide biosynthetic process"/>
    <property type="evidence" value="ECO:0007669"/>
    <property type="project" value="InterPro"/>
</dbReference>
<keyword evidence="7" id="KW-0808">Transferase</keyword>
<evidence type="ECO:0000256" key="6">
    <source>
        <dbReference type="ARBA" id="ARBA00022676"/>
    </source>
</evidence>
<evidence type="ECO:0000256" key="2">
    <source>
        <dbReference type="ARBA" id="ARBA00004389"/>
    </source>
</evidence>
<evidence type="ECO:0000259" key="16">
    <source>
        <dbReference type="Pfam" id="PF04138"/>
    </source>
</evidence>
<dbReference type="GO" id="GO:0006487">
    <property type="term" value="P:protein N-linked glycosylation"/>
    <property type="evidence" value="ECO:0007669"/>
    <property type="project" value="TreeGrafter"/>
</dbReference>
<dbReference type="CDD" id="cd04188">
    <property type="entry name" value="DPG_synthase"/>
    <property type="match status" value="1"/>
</dbReference>
<evidence type="ECO:0000256" key="4">
    <source>
        <dbReference type="ARBA" id="ARBA00006739"/>
    </source>
</evidence>
<evidence type="ECO:0000256" key="11">
    <source>
        <dbReference type="ARBA" id="ARBA00022989"/>
    </source>
</evidence>
<keyword evidence="8 14" id="KW-0812">Transmembrane</keyword>
<evidence type="ECO:0000256" key="12">
    <source>
        <dbReference type="ARBA" id="ARBA00023136"/>
    </source>
</evidence>
<reference evidence="17" key="1">
    <citation type="submission" date="2020-04" db="EMBL/GenBank/DDBJ databases">
        <authorList>
            <person name="Zhang T."/>
        </authorList>
    </citation>
    <scope>NUCLEOTIDE SEQUENCE</scope>
    <source>
        <strain evidence="17">HKST-UBA11</strain>
    </source>
</reference>
<feature type="transmembrane region" description="Helical" evidence="14">
    <location>
        <begin position="318"/>
        <end position="340"/>
    </location>
</feature>
<evidence type="ECO:0000259" key="15">
    <source>
        <dbReference type="Pfam" id="PF00535"/>
    </source>
</evidence>
<feature type="transmembrane region" description="Helical" evidence="14">
    <location>
        <begin position="352"/>
        <end position="371"/>
    </location>
</feature>
<dbReference type="Proteomes" id="UP000754563">
    <property type="component" value="Unassembled WGS sequence"/>
</dbReference>
<organism evidence="17 18">
    <name type="scientific">Candidatus Dojkabacteria bacterium</name>
    <dbReference type="NCBI Taxonomy" id="2099670"/>
    <lineage>
        <taxon>Bacteria</taxon>
        <taxon>Candidatus Dojkabacteria</taxon>
    </lineage>
</organism>
<keyword evidence="9" id="KW-0256">Endoplasmic reticulum</keyword>
<sequence length="373" mass="42871">MGISIVIPAYNESHRIGKSITKILEFISNHPDTVEEIIVVDDGSTDNTKEIVSQFSEVVVISYEHNRGKGYALKRGVEAAKGDFIYLCDADLSTPISELPKFITYASTYDCVIGSRGLRESRERNQPLRSLLGKFGNILINILLDLDITDTQCGFKLISKECKAYFSQVSTDRWGYDFEFLYIVRTKNKKIKEIPVQWDAAGGSRVGVKAYATTFIELLSVWWKYEGLSKKFIISLIKRYNVLIKYILVGTITNLSNILLFIALNKNLEINSYRIFGYQLRSYQVWDTVSFLVTIVFFNFILHKFWTFQKTSWKLGEAMRYGIVLIVNQLASLLLLTFFIDYVGMSKELSKLVSLGIIIMWNFLVLKHFVYKD</sequence>
<evidence type="ECO:0000313" key="17">
    <source>
        <dbReference type="EMBL" id="MCA9385118.1"/>
    </source>
</evidence>